<evidence type="ECO:0000256" key="4">
    <source>
        <dbReference type="ARBA" id="ARBA00022801"/>
    </source>
</evidence>
<dbReference type="SMART" id="SM00812">
    <property type="entry name" value="Alpha_L_fucos"/>
    <property type="match status" value="1"/>
</dbReference>
<feature type="signal peptide" evidence="6">
    <location>
        <begin position="1"/>
        <end position="20"/>
    </location>
</feature>
<feature type="chain" id="PRO_5021207356" description="alpha-L-fucosidase" evidence="6">
    <location>
        <begin position="21"/>
        <end position="629"/>
    </location>
</feature>
<evidence type="ECO:0000256" key="2">
    <source>
        <dbReference type="ARBA" id="ARBA00012662"/>
    </source>
</evidence>
<reference evidence="8 9" key="1">
    <citation type="submission" date="2019-03" db="EMBL/GenBank/DDBJ databases">
        <title>San Antonio Military Medical Center submission to MRSN (WRAIR), pending publication.</title>
        <authorList>
            <person name="Blyth D.M."/>
            <person name="Mccarthy S.L."/>
            <person name="Schall S.E."/>
            <person name="Stam J.A."/>
            <person name="Ong A.C."/>
            <person name="Mcgann P.T."/>
        </authorList>
    </citation>
    <scope>NUCLEOTIDE SEQUENCE [LARGE SCALE GENOMIC DNA]</scope>
    <source>
        <strain evidence="8 9">MRSN571793</strain>
    </source>
</reference>
<evidence type="ECO:0000256" key="1">
    <source>
        <dbReference type="ARBA" id="ARBA00007951"/>
    </source>
</evidence>
<dbReference type="RefSeq" id="WP_134437102.1">
    <property type="nucleotide sequence ID" value="NZ_SOML01000010.1"/>
</dbReference>
<evidence type="ECO:0000259" key="7">
    <source>
        <dbReference type="Pfam" id="PF01120"/>
    </source>
</evidence>
<dbReference type="SUPFAM" id="SSF51445">
    <property type="entry name" value="(Trans)glycosidases"/>
    <property type="match status" value="1"/>
</dbReference>
<evidence type="ECO:0000313" key="8">
    <source>
        <dbReference type="EMBL" id="TFD94714.1"/>
    </source>
</evidence>
<dbReference type="PANTHER" id="PTHR10030:SF37">
    <property type="entry name" value="ALPHA-L-FUCOSIDASE-RELATED"/>
    <property type="match status" value="1"/>
</dbReference>
<dbReference type="EC" id="3.2.1.51" evidence="2"/>
<protein>
    <recommendedName>
        <fullName evidence="2">alpha-L-fucosidase</fullName>
        <ecNumber evidence="2">3.2.1.51</ecNumber>
    </recommendedName>
</protein>
<feature type="domain" description="Glycoside hydrolase family 29 N-terminal" evidence="7">
    <location>
        <begin position="184"/>
        <end position="528"/>
    </location>
</feature>
<comment type="similarity">
    <text evidence="1">Belongs to the glycosyl hydrolase 29 family.</text>
</comment>
<dbReference type="AlphaFoldDB" id="A0A4Y8L0K1"/>
<sequence>MTQKLKLSVFLLFISITISAQNLTPFSFDEPQNWVVKKGKAEVVEQGAYKGKALKLSPNTNLVLSFPVQSASRYNLTVWMRTESGADDMTVQTSNLGKNNISITTALATWTKFERILNITTNQNTVDLGVIFGNSQGNTFAWIDEVSIQRIGDYKEITYTGIPNALKREVKSDLGIEMQPDEKIQWMLDDKIGMFIHWGLYAGPAKGEWYMENQGVDPEEYRKLAYPISGDLYFDAKDFDAQKLVDLAKRIGARYMSLTTQHHDGYALFESKYINAFTAKQTHNRDFVKEYVEACREGGLKVGLYKTLINWRFPGYYDVTGTDCKPNKFGYTTASWHKENARLMKEELYCQTKELMTKYGKIDQLFWDGGWLGQQGSDADGAYFWESGKYMRNDNQWPVNPYFQDVEESTGKPLGLMGIVRKYQPDIVSNIRSGWVGDYTNEEGGGAVKGEIRGGVVEKCFTLAPGWGYTKMAEDSSKIMSLSAIKRIFADCIVRNMCFLVNVGPDRHGNIPENYEKRLLDFGDWVNNTSGAVYGTRGGPWQPVDGQYGFCYKDNVIYVYFLGEYTRDSFTMPPVNKGMKVLKAYNVYTKENINTSRKDQNIILNGINPIQGDLTIIAVELNKNVRPEI</sequence>
<proteinExistence type="inferred from homology"/>
<dbReference type="Pfam" id="PF01120">
    <property type="entry name" value="Alpha_L_fucos"/>
    <property type="match status" value="1"/>
</dbReference>
<dbReference type="Gene3D" id="3.20.20.80">
    <property type="entry name" value="Glycosidases"/>
    <property type="match status" value="1"/>
</dbReference>
<dbReference type="OrthoDB" id="1389336at2"/>
<comment type="caution">
    <text evidence="8">The sequence shown here is derived from an EMBL/GenBank/DDBJ whole genome shotgun (WGS) entry which is preliminary data.</text>
</comment>
<name>A0A4Y8L0K1_9BACT</name>
<gene>
    <name evidence="8" type="ORF">E2605_15240</name>
</gene>
<dbReference type="STRING" id="1121485.GCA_000426485_01714"/>
<keyword evidence="3 6" id="KW-0732">Signal</keyword>
<dbReference type="Proteomes" id="UP000297861">
    <property type="component" value="Unassembled WGS sequence"/>
</dbReference>
<accession>A0A4Y8L0K1</accession>
<organism evidence="8 9">
    <name type="scientific">Dysgonomonas capnocytophagoides</name>
    <dbReference type="NCBI Taxonomy" id="45254"/>
    <lineage>
        <taxon>Bacteria</taxon>
        <taxon>Pseudomonadati</taxon>
        <taxon>Bacteroidota</taxon>
        <taxon>Bacteroidia</taxon>
        <taxon>Bacteroidales</taxon>
        <taxon>Dysgonomonadaceae</taxon>
        <taxon>Dysgonomonas</taxon>
    </lineage>
</organism>
<dbReference type="GO" id="GO:0006004">
    <property type="term" value="P:fucose metabolic process"/>
    <property type="evidence" value="ECO:0007669"/>
    <property type="project" value="TreeGrafter"/>
</dbReference>
<evidence type="ECO:0000256" key="3">
    <source>
        <dbReference type="ARBA" id="ARBA00022729"/>
    </source>
</evidence>
<keyword evidence="5" id="KW-0326">Glycosidase</keyword>
<evidence type="ECO:0000313" key="9">
    <source>
        <dbReference type="Proteomes" id="UP000297861"/>
    </source>
</evidence>
<dbReference type="PANTHER" id="PTHR10030">
    <property type="entry name" value="ALPHA-L-FUCOSIDASE"/>
    <property type="match status" value="1"/>
</dbReference>
<dbReference type="GO" id="GO:0005764">
    <property type="term" value="C:lysosome"/>
    <property type="evidence" value="ECO:0007669"/>
    <property type="project" value="TreeGrafter"/>
</dbReference>
<keyword evidence="4" id="KW-0378">Hydrolase</keyword>
<evidence type="ECO:0000256" key="5">
    <source>
        <dbReference type="ARBA" id="ARBA00023295"/>
    </source>
</evidence>
<dbReference type="GO" id="GO:0004560">
    <property type="term" value="F:alpha-L-fucosidase activity"/>
    <property type="evidence" value="ECO:0007669"/>
    <property type="project" value="InterPro"/>
</dbReference>
<dbReference type="Gene3D" id="2.60.120.260">
    <property type="entry name" value="Galactose-binding domain-like"/>
    <property type="match status" value="1"/>
</dbReference>
<dbReference type="InterPro" id="IPR000933">
    <property type="entry name" value="Glyco_hydro_29"/>
</dbReference>
<dbReference type="InterPro" id="IPR017853">
    <property type="entry name" value="GH"/>
</dbReference>
<keyword evidence="9" id="KW-1185">Reference proteome</keyword>
<dbReference type="GO" id="GO:0016139">
    <property type="term" value="P:glycoside catabolic process"/>
    <property type="evidence" value="ECO:0007669"/>
    <property type="project" value="TreeGrafter"/>
</dbReference>
<dbReference type="EMBL" id="SOML01000010">
    <property type="protein sequence ID" value="TFD94714.1"/>
    <property type="molecule type" value="Genomic_DNA"/>
</dbReference>
<evidence type="ECO:0000256" key="6">
    <source>
        <dbReference type="SAM" id="SignalP"/>
    </source>
</evidence>
<dbReference type="InterPro" id="IPR057739">
    <property type="entry name" value="Glyco_hydro_29_N"/>
</dbReference>